<organism evidence="2 3">
    <name type="scientific">Acinetobacter qingfengensis</name>
    <dbReference type="NCBI Taxonomy" id="1262585"/>
    <lineage>
        <taxon>Bacteria</taxon>
        <taxon>Pseudomonadati</taxon>
        <taxon>Pseudomonadota</taxon>
        <taxon>Gammaproteobacteria</taxon>
        <taxon>Moraxellales</taxon>
        <taxon>Moraxellaceae</taxon>
        <taxon>Acinetobacter</taxon>
    </lineage>
</organism>
<sequence>MYEDGSILELILKIIFLLIICAGLVAIGLSIYYLDFYFLVIGFLLFLAGFFFKKEFHLKFRKDV</sequence>
<feature type="transmembrane region" description="Helical" evidence="1">
    <location>
        <begin position="7"/>
        <end position="30"/>
    </location>
</feature>
<name>A0A1E7RD18_9GAMM</name>
<dbReference type="EMBL" id="MKKK01000012">
    <property type="protein sequence ID" value="OEY97231.1"/>
    <property type="molecule type" value="Genomic_DNA"/>
</dbReference>
<feature type="transmembrane region" description="Helical" evidence="1">
    <location>
        <begin position="36"/>
        <end position="52"/>
    </location>
</feature>
<keyword evidence="1" id="KW-0812">Transmembrane</keyword>
<reference evidence="2 3" key="1">
    <citation type="submission" date="2016-09" db="EMBL/GenBank/DDBJ databases">
        <authorList>
            <person name="Capua I."/>
            <person name="De Benedictis P."/>
            <person name="Joannis T."/>
            <person name="Lombin L.H."/>
            <person name="Cattoli G."/>
        </authorList>
    </citation>
    <scope>NUCLEOTIDE SEQUENCE [LARGE SCALE GENOMIC DNA]</scope>
    <source>
        <strain evidence="2 3">ANC 4671</strain>
    </source>
</reference>
<proteinExistence type="predicted"/>
<accession>A0A1E7RD18</accession>
<dbReference type="AlphaFoldDB" id="A0A1E7RD18"/>
<evidence type="ECO:0000313" key="2">
    <source>
        <dbReference type="EMBL" id="OEY97231.1"/>
    </source>
</evidence>
<dbReference type="Proteomes" id="UP000185895">
    <property type="component" value="Unassembled WGS sequence"/>
</dbReference>
<comment type="caution">
    <text evidence="2">The sequence shown here is derived from an EMBL/GenBank/DDBJ whole genome shotgun (WGS) entry which is preliminary data.</text>
</comment>
<keyword evidence="1" id="KW-1133">Transmembrane helix</keyword>
<protein>
    <submittedName>
        <fullName evidence="2">Uncharacterized protein</fullName>
    </submittedName>
</protein>
<keyword evidence="1" id="KW-0472">Membrane</keyword>
<evidence type="ECO:0000256" key="1">
    <source>
        <dbReference type="SAM" id="Phobius"/>
    </source>
</evidence>
<gene>
    <name evidence="2" type="ORF">BJI46_02060</name>
</gene>
<keyword evidence="3" id="KW-1185">Reference proteome</keyword>
<dbReference type="RefSeq" id="WP_070069379.1">
    <property type="nucleotide sequence ID" value="NZ_MKKK01000012.1"/>
</dbReference>
<evidence type="ECO:0000313" key="3">
    <source>
        <dbReference type="Proteomes" id="UP000185895"/>
    </source>
</evidence>